<evidence type="ECO:0000256" key="3">
    <source>
        <dbReference type="ARBA" id="ARBA00022989"/>
    </source>
</evidence>
<organism evidence="8 9">
    <name type="scientific">Batillaria attramentaria</name>
    <dbReference type="NCBI Taxonomy" id="370345"/>
    <lineage>
        <taxon>Eukaryota</taxon>
        <taxon>Metazoa</taxon>
        <taxon>Spiralia</taxon>
        <taxon>Lophotrochozoa</taxon>
        <taxon>Mollusca</taxon>
        <taxon>Gastropoda</taxon>
        <taxon>Caenogastropoda</taxon>
        <taxon>Sorbeoconcha</taxon>
        <taxon>Cerithioidea</taxon>
        <taxon>Batillariidae</taxon>
        <taxon>Batillaria</taxon>
    </lineage>
</organism>
<dbReference type="Proteomes" id="UP001519460">
    <property type="component" value="Unassembled WGS sequence"/>
</dbReference>
<comment type="caution">
    <text evidence="8">The sequence shown here is derived from an EMBL/GenBank/DDBJ whole genome shotgun (WGS) entry which is preliminary data.</text>
</comment>
<evidence type="ECO:0000259" key="7">
    <source>
        <dbReference type="Pfam" id="PF01490"/>
    </source>
</evidence>
<dbReference type="PANTHER" id="PTHR22950">
    <property type="entry name" value="AMINO ACID TRANSPORTER"/>
    <property type="match status" value="1"/>
</dbReference>
<evidence type="ECO:0000256" key="6">
    <source>
        <dbReference type="SAM" id="Phobius"/>
    </source>
</evidence>
<evidence type="ECO:0000256" key="2">
    <source>
        <dbReference type="ARBA" id="ARBA00022692"/>
    </source>
</evidence>
<evidence type="ECO:0000313" key="8">
    <source>
        <dbReference type="EMBL" id="KAK7462544.1"/>
    </source>
</evidence>
<feature type="domain" description="Amino acid transporter transmembrane" evidence="7">
    <location>
        <begin position="99"/>
        <end position="263"/>
    </location>
</feature>
<evidence type="ECO:0000313" key="9">
    <source>
        <dbReference type="Proteomes" id="UP001519460"/>
    </source>
</evidence>
<feature type="transmembrane region" description="Helical" evidence="6">
    <location>
        <begin position="355"/>
        <end position="378"/>
    </location>
</feature>
<accession>A0ABD0J633</accession>
<comment type="subcellular location">
    <subcellularLocation>
        <location evidence="1">Membrane</location>
        <topology evidence="1">Multi-pass membrane protein</topology>
    </subcellularLocation>
</comment>
<gene>
    <name evidence="8" type="ORF">BaRGS_00038400</name>
</gene>
<feature type="transmembrane region" description="Helical" evidence="6">
    <location>
        <begin position="424"/>
        <end position="445"/>
    </location>
</feature>
<dbReference type="Pfam" id="PF01490">
    <property type="entry name" value="Aa_trans"/>
    <property type="match status" value="2"/>
</dbReference>
<sequence>MKLTTALAAGDTGQTGKPTAKETAGLLQGESLKENTCDHDIMTSANYQTLKTSIDTSSLASGSNWCSPSGAQPMNSDENWGDGIALIDESTDRSVLENKTSNLQCLMHLFKGNIGPGILAMPLALKHAGLWVGFAGILVIGVIATHCSLVLVRCGDILSKRTGSKHLGYAEVTEACLKTGPFALQKFARGARHGVNGLILCTQFGLCCIYIVFIATNVRQVITTYLPNDVDVRVYEVVVVATLLPYALLRNLRLLAPFSSAANPCRFDSRPAFTGISGLPLYLGTAFFTFEGIILILPIKNSMKNPESLGGWTGLLNLAMVAITCLFAAMGFSGYLCFGDDTLGSITLNLPNDDWLYVSVRVMFSFVVFVSYGVQFYVPIKIIWPSLRRDCNLSGSKTYGEYLLRIFFVFVTAAFALLVPHLDLLIALTGAFSSSCLALIFPVTIEMLTILAEPGRPSMVVLAKDVLIVFVGLIACVTGTYAALRDIVNTF</sequence>
<proteinExistence type="predicted"/>
<keyword evidence="9" id="KW-1185">Reference proteome</keyword>
<evidence type="ECO:0000256" key="4">
    <source>
        <dbReference type="ARBA" id="ARBA00023136"/>
    </source>
</evidence>
<feature type="transmembrane region" description="Helical" evidence="6">
    <location>
        <begin position="279"/>
        <end position="297"/>
    </location>
</feature>
<keyword evidence="2 6" id="KW-0812">Transmembrane</keyword>
<feature type="region of interest" description="Disordered" evidence="5">
    <location>
        <begin position="1"/>
        <end position="28"/>
    </location>
</feature>
<dbReference type="InterPro" id="IPR013057">
    <property type="entry name" value="AA_transpt_TM"/>
</dbReference>
<evidence type="ECO:0000256" key="1">
    <source>
        <dbReference type="ARBA" id="ARBA00004141"/>
    </source>
</evidence>
<keyword evidence="3 6" id="KW-1133">Transmembrane helix</keyword>
<evidence type="ECO:0000256" key="5">
    <source>
        <dbReference type="SAM" id="MobiDB-lite"/>
    </source>
</evidence>
<feature type="transmembrane region" description="Helical" evidence="6">
    <location>
        <begin position="128"/>
        <end position="152"/>
    </location>
</feature>
<dbReference type="GO" id="GO:0016020">
    <property type="term" value="C:membrane"/>
    <property type="evidence" value="ECO:0007669"/>
    <property type="project" value="UniProtKB-SubCell"/>
</dbReference>
<protein>
    <recommendedName>
        <fullName evidence="7">Amino acid transporter transmembrane domain-containing protein</fullName>
    </recommendedName>
</protein>
<dbReference type="EMBL" id="JACVVK020000618">
    <property type="protein sequence ID" value="KAK7462544.1"/>
    <property type="molecule type" value="Genomic_DNA"/>
</dbReference>
<dbReference type="AlphaFoldDB" id="A0ABD0J633"/>
<feature type="domain" description="Amino acid transporter transmembrane" evidence="7">
    <location>
        <begin position="274"/>
        <end position="483"/>
    </location>
</feature>
<feature type="transmembrane region" description="Helical" evidence="6">
    <location>
        <begin position="309"/>
        <end position="335"/>
    </location>
</feature>
<feature type="transmembrane region" description="Helical" evidence="6">
    <location>
        <begin position="399"/>
        <end position="418"/>
    </location>
</feature>
<feature type="transmembrane region" description="Helical" evidence="6">
    <location>
        <begin position="195"/>
        <end position="216"/>
    </location>
</feature>
<keyword evidence="4 6" id="KW-0472">Membrane</keyword>
<reference evidence="8 9" key="1">
    <citation type="journal article" date="2023" name="Sci. Data">
        <title>Genome assembly of the Korean intertidal mud-creeper Batillaria attramentaria.</title>
        <authorList>
            <person name="Patra A.K."/>
            <person name="Ho P.T."/>
            <person name="Jun S."/>
            <person name="Lee S.J."/>
            <person name="Kim Y."/>
            <person name="Won Y.J."/>
        </authorList>
    </citation>
    <scope>NUCLEOTIDE SEQUENCE [LARGE SCALE GENOMIC DNA]</scope>
    <source>
        <strain evidence="8">Wonlab-2016</strain>
    </source>
</reference>
<feature type="transmembrane region" description="Helical" evidence="6">
    <location>
        <begin position="466"/>
        <end position="484"/>
    </location>
</feature>
<name>A0ABD0J633_9CAEN</name>
<dbReference type="PANTHER" id="PTHR22950:SF349">
    <property type="entry name" value="AMINO ACID TRANSPORTER TRANSMEMBRANE DOMAIN-CONTAINING PROTEIN"/>
    <property type="match status" value="1"/>
</dbReference>